<evidence type="ECO:0000256" key="8">
    <source>
        <dbReference type="ARBA" id="ARBA00055253"/>
    </source>
</evidence>
<dbReference type="FunFam" id="1.10.8.10:FF:000018">
    <property type="entry name" value="Nuclear RNA export factor 1"/>
    <property type="match status" value="1"/>
</dbReference>
<dbReference type="SUPFAM" id="SSF52058">
    <property type="entry name" value="L domain-like"/>
    <property type="match status" value="1"/>
</dbReference>
<keyword evidence="5" id="KW-0677">Repeat</keyword>
<keyword evidence="13" id="KW-1185">Reference proteome</keyword>
<dbReference type="CDD" id="cd14342">
    <property type="entry name" value="UBA_TAP-C"/>
    <property type="match status" value="1"/>
</dbReference>
<organism evidence="12 13">
    <name type="scientific">Rhinocladiella mackenziei CBS 650.93</name>
    <dbReference type="NCBI Taxonomy" id="1442369"/>
    <lineage>
        <taxon>Eukaryota</taxon>
        <taxon>Fungi</taxon>
        <taxon>Dikarya</taxon>
        <taxon>Ascomycota</taxon>
        <taxon>Pezizomycotina</taxon>
        <taxon>Eurotiomycetes</taxon>
        <taxon>Chaetothyriomycetidae</taxon>
        <taxon>Chaetothyriales</taxon>
        <taxon>Herpotrichiellaceae</taxon>
        <taxon>Rhinocladiella</taxon>
    </lineage>
</organism>
<feature type="region of interest" description="Disordered" evidence="10">
    <location>
        <begin position="319"/>
        <end position="363"/>
    </location>
</feature>
<dbReference type="PROSITE" id="PS51450">
    <property type="entry name" value="LRR"/>
    <property type="match status" value="1"/>
</dbReference>
<name>A0A0D2J1G1_9EURO</name>
<dbReference type="InterPro" id="IPR005637">
    <property type="entry name" value="TAP_C_dom"/>
</dbReference>
<dbReference type="PANTHER" id="PTHR10662">
    <property type="entry name" value="NUCLEAR RNA EXPORT FACTOR"/>
    <property type="match status" value="1"/>
</dbReference>
<dbReference type="InterPro" id="IPR032675">
    <property type="entry name" value="LRR_dom_sf"/>
</dbReference>
<gene>
    <name evidence="12" type="ORF">Z518_08687</name>
</gene>
<dbReference type="AlphaFoldDB" id="A0A0D2J1G1"/>
<comment type="subcellular location">
    <subcellularLocation>
        <location evidence="1">Nucleus</location>
    </subcellularLocation>
</comment>
<dbReference type="GO" id="GO:0003723">
    <property type="term" value="F:RNA binding"/>
    <property type="evidence" value="ECO:0007669"/>
    <property type="project" value="TreeGrafter"/>
</dbReference>
<dbReference type="HOGENOM" id="CLU_642733_0_0_1"/>
<evidence type="ECO:0000256" key="9">
    <source>
        <dbReference type="ARBA" id="ARBA00069694"/>
    </source>
</evidence>
<keyword evidence="4" id="KW-0433">Leucine-rich repeat</keyword>
<evidence type="ECO:0000313" key="13">
    <source>
        <dbReference type="Proteomes" id="UP000053617"/>
    </source>
</evidence>
<evidence type="ECO:0000256" key="6">
    <source>
        <dbReference type="ARBA" id="ARBA00022816"/>
    </source>
</evidence>
<dbReference type="OrthoDB" id="25872at2759"/>
<dbReference type="STRING" id="1442369.A0A0D2J1G1"/>
<reference evidence="12 13" key="1">
    <citation type="submission" date="2015-01" db="EMBL/GenBank/DDBJ databases">
        <title>The Genome Sequence of Rhinocladiella mackenzie CBS 650.93.</title>
        <authorList>
            <consortium name="The Broad Institute Genomics Platform"/>
            <person name="Cuomo C."/>
            <person name="de Hoog S."/>
            <person name="Gorbushina A."/>
            <person name="Stielow B."/>
            <person name="Teixiera M."/>
            <person name="Abouelleil A."/>
            <person name="Chapman S.B."/>
            <person name="Priest M."/>
            <person name="Young S.K."/>
            <person name="Wortman J."/>
            <person name="Nusbaum C."/>
            <person name="Birren B."/>
        </authorList>
    </citation>
    <scope>NUCLEOTIDE SEQUENCE [LARGE SCALE GENOMIC DNA]</scope>
    <source>
        <strain evidence="12 13">CBS 650.93</strain>
    </source>
</reference>
<feature type="domain" description="TAP-C" evidence="11">
    <location>
        <begin position="371"/>
        <end position="426"/>
    </location>
</feature>
<dbReference type="GeneID" id="25296758"/>
<evidence type="ECO:0000256" key="2">
    <source>
        <dbReference type="ARBA" id="ARBA00009285"/>
    </source>
</evidence>
<dbReference type="Pfam" id="PF03943">
    <property type="entry name" value="TAP_C"/>
    <property type="match status" value="1"/>
</dbReference>
<evidence type="ECO:0000256" key="5">
    <source>
        <dbReference type="ARBA" id="ARBA00022737"/>
    </source>
</evidence>
<sequence length="427" mass="47763">MAFARPSNSNLDNNARPTIQLAIKGWTTSKLASTKDQGLESLLGFLEKRSSRPILSSRMAGRTVLLITIYENDKDRFYHLNGFTWAGAVLVVEDSRPPRNQSQNQPHQHPNQHFNQSLESRTSQPSRYHFQNGSSHPPNAPRGQGHGARDHRGGNSTVTSEIENVIISVIRKRYHAGDKHLILNTLVADPEILSSGLSDQDAGKVYKAIFAICENKIWETESKRTESVVSVSLRDNGIKTVQDIISLASVFPHLHNLDLANNNLEDMGALKFWKNQFRELQHLILTGNPVAAKPDTLSTLLKWYPKLKMYNNEPVTNTNINLQQVPPLPPASLTPQPQPQPPQAEPTRLHPEFPPGSSFGLPQADKPAEVLLREQMGLQFSFETKLKMQWVENCLSANNWDYATALANFNNLQNQGQIPPDAYIEGV</sequence>
<keyword evidence="3" id="KW-0813">Transport</keyword>
<feature type="compositionally biased region" description="Pro residues" evidence="10">
    <location>
        <begin position="326"/>
        <end position="344"/>
    </location>
</feature>
<evidence type="ECO:0000256" key="1">
    <source>
        <dbReference type="ARBA" id="ARBA00004123"/>
    </source>
</evidence>
<evidence type="ECO:0000256" key="7">
    <source>
        <dbReference type="ARBA" id="ARBA00023242"/>
    </source>
</evidence>
<dbReference type="InterPro" id="IPR001611">
    <property type="entry name" value="Leu-rich_rpt"/>
</dbReference>
<evidence type="ECO:0000256" key="3">
    <source>
        <dbReference type="ARBA" id="ARBA00022448"/>
    </source>
</evidence>
<dbReference type="RefSeq" id="XP_013269881.1">
    <property type="nucleotide sequence ID" value="XM_013414427.1"/>
</dbReference>
<evidence type="ECO:0000259" key="11">
    <source>
        <dbReference type="PROSITE" id="PS51281"/>
    </source>
</evidence>
<dbReference type="SMART" id="SM00804">
    <property type="entry name" value="TAP_C"/>
    <property type="match status" value="1"/>
</dbReference>
<dbReference type="EMBL" id="KN847480">
    <property type="protein sequence ID" value="KIX02745.1"/>
    <property type="molecule type" value="Genomic_DNA"/>
</dbReference>
<dbReference type="InterPro" id="IPR009060">
    <property type="entry name" value="UBA-like_sf"/>
</dbReference>
<dbReference type="SUPFAM" id="SSF46934">
    <property type="entry name" value="UBA-like"/>
    <property type="match status" value="1"/>
</dbReference>
<feature type="compositionally biased region" description="Polar residues" evidence="10">
    <location>
        <begin position="118"/>
        <end position="137"/>
    </location>
</feature>
<dbReference type="InterPro" id="IPR030217">
    <property type="entry name" value="NXF_fam"/>
</dbReference>
<evidence type="ECO:0000256" key="10">
    <source>
        <dbReference type="SAM" id="MobiDB-lite"/>
    </source>
</evidence>
<dbReference type="VEuPathDB" id="FungiDB:Z518_08687"/>
<comment type="function">
    <text evidence="8">Involved in the export of mRNA from the nucleus to the cytoplasm.</text>
</comment>
<feature type="region of interest" description="Disordered" evidence="10">
    <location>
        <begin position="96"/>
        <end position="157"/>
    </location>
</feature>
<proteinExistence type="inferred from homology"/>
<dbReference type="GO" id="GO:0042272">
    <property type="term" value="C:nuclear RNA export factor complex"/>
    <property type="evidence" value="ECO:0007669"/>
    <property type="project" value="UniProtKB-ARBA"/>
</dbReference>
<dbReference type="Proteomes" id="UP000053617">
    <property type="component" value="Unassembled WGS sequence"/>
</dbReference>
<protein>
    <recommendedName>
        <fullName evidence="9">mRNA export factor MEX67</fullName>
    </recommendedName>
</protein>
<keyword evidence="7" id="KW-0539">Nucleus</keyword>
<dbReference type="PANTHER" id="PTHR10662:SF22">
    <property type="entry name" value="NUCLEAR RNA EXPORT FACTOR 1"/>
    <property type="match status" value="1"/>
</dbReference>
<keyword evidence="6" id="KW-0509">mRNA transport</keyword>
<accession>A0A0D2J1G1</accession>
<evidence type="ECO:0000313" key="12">
    <source>
        <dbReference type="EMBL" id="KIX02745.1"/>
    </source>
</evidence>
<comment type="similarity">
    <text evidence="2">Belongs to the NXF family.</text>
</comment>
<feature type="compositionally biased region" description="Low complexity" evidence="10">
    <location>
        <begin position="98"/>
        <end position="117"/>
    </location>
</feature>
<dbReference type="Gene3D" id="3.80.10.10">
    <property type="entry name" value="Ribonuclease Inhibitor"/>
    <property type="match status" value="1"/>
</dbReference>
<dbReference type="PROSITE" id="PS51281">
    <property type="entry name" value="TAP_C"/>
    <property type="match status" value="1"/>
</dbReference>
<dbReference type="Gene3D" id="1.10.8.10">
    <property type="entry name" value="DNA helicase RuvA subunit, C-terminal domain"/>
    <property type="match status" value="1"/>
</dbReference>
<evidence type="ECO:0000256" key="4">
    <source>
        <dbReference type="ARBA" id="ARBA00022614"/>
    </source>
</evidence>
<dbReference type="GO" id="GO:0016973">
    <property type="term" value="P:poly(A)+ mRNA export from nucleus"/>
    <property type="evidence" value="ECO:0007669"/>
    <property type="project" value="TreeGrafter"/>
</dbReference>